<dbReference type="Proteomes" id="UP000239187">
    <property type="component" value="Chromosome"/>
</dbReference>
<proteinExistence type="predicted"/>
<evidence type="ECO:0000313" key="1">
    <source>
        <dbReference type="EMBL" id="AUZ88852.1"/>
    </source>
</evidence>
<evidence type="ECO:0000313" key="2">
    <source>
        <dbReference type="Proteomes" id="UP000239187"/>
    </source>
</evidence>
<reference evidence="1 2" key="1">
    <citation type="submission" date="2017-11" db="EMBL/GenBank/DDBJ databases">
        <title>Draft genome of Arthrobacter agilis strain UMCV2, a plant growth-promoting rhizobacterium and biocontrol capacity of phytopathogenic fungi.</title>
        <authorList>
            <person name="Martinez-Camara R."/>
            <person name="Santoyo G."/>
            <person name="Moreno-Hagelsieb G."/>
            <person name="Valencia-Cantero E."/>
        </authorList>
    </citation>
    <scope>NUCLEOTIDE SEQUENCE [LARGE SCALE GENOMIC DNA]</scope>
    <source>
        <strain evidence="1 2">UMCV2</strain>
    </source>
</reference>
<keyword evidence="1" id="KW-0436">Ligase</keyword>
<accession>A0A2L0UHY9</accession>
<feature type="non-terminal residue" evidence="1">
    <location>
        <position position="1"/>
    </location>
</feature>
<dbReference type="GO" id="GO:0016874">
    <property type="term" value="F:ligase activity"/>
    <property type="evidence" value="ECO:0007669"/>
    <property type="project" value="UniProtKB-KW"/>
</dbReference>
<sequence>TAGQAVTDADVLAELQGAVDAANATVSQAEQIRRFAVLDAEFTVESGHLTPTLKLKRAAVVADHAEALEGLYAKR</sequence>
<protein>
    <submittedName>
        <fullName evidence="1">Long-chain fatty acid--CoA ligase</fullName>
    </submittedName>
</protein>
<name>A0A2L0UHY9_9MICC</name>
<gene>
    <name evidence="1" type="ORF">CVO76_15270</name>
</gene>
<dbReference type="Pfam" id="PF23562">
    <property type="entry name" value="AMP-binding_C_3"/>
    <property type="match status" value="1"/>
</dbReference>
<organism evidence="1 2">
    <name type="scientific">Arthrobacter agilis</name>
    <dbReference type="NCBI Taxonomy" id="37921"/>
    <lineage>
        <taxon>Bacteria</taxon>
        <taxon>Bacillati</taxon>
        <taxon>Actinomycetota</taxon>
        <taxon>Actinomycetes</taxon>
        <taxon>Micrococcales</taxon>
        <taxon>Micrococcaceae</taxon>
        <taxon>Arthrobacter</taxon>
    </lineage>
</organism>
<dbReference type="EMBL" id="CP024915">
    <property type="protein sequence ID" value="AUZ88852.1"/>
    <property type="molecule type" value="Genomic_DNA"/>
</dbReference>
<dbReference type="AlphaFoldDB" id="A0A2L0UHY9"/>